<dbReference type="OrthoDB" id="759142at2759"/>
<keyword evidence="4 10" id="KW-0732">Signal</keyword>
<keyword evidence="7 9" id="KW-0472">Membrane</keyword>
<evidence type="ECO:0000256" key="3">
    <source>
        <dbReference type="ARBA" id="ARBA00022692"/>
    </source>
</evidence>
<dbReference type="PROSITE" id="PS50866">
    <property type="entry name" value="GOLD"/>
    <property type="match status" value="1"/>
</dbReference>
<sequence>MQVPLWRFFLAFSALLASVVTALRFDIPASTKPEPFCVRDFVNEGQLVVIDISTDGSAGDGQTLNLYVRDSIGNEYRRKRDLVGNARVAFTAPSTTSFDVCLENVATYSGRSMSRSVELDIESGSEARDWNKISASEKLKPIEVELRRIEELADEIVDELTYLKNREERLRDTNESTNRRVRNFSILVIIVLIALGLWQVNYLKNYFKAKHII</sequence>
<dbReference type="RefSeq" id="XP_037137418.1">
    <property type="nucleotide sequence ID" value="XM_037281523.1"/>
</dbReference>
<dbReference type="InterPro" id="IPR015720">
    <property type="entry name" value="Emp24-like"/>
</dbReference>
<dbReference type="SMART" id="SM01190">
    <property type="entry name" value="EMP24_GP25L"/>
    <property type="match status" value="1"/>
</dbReference>
<accession>A0A7G3ZB57</accession>
<proteinExistence type="inferred from homology"/>
<dbReference type="InterPro" id="IPR009038">
    <property type="entry name" value="GOLD_dom"/>
</dbReference>
<dbReference type="GeneID" id="59323840"/>
<comment type="subcellular location">
    <subcellularLocation>
        <location evidence="1 8">Membrane</location>
        <topology evidence="1 8">Single-pass type I membrane protein</topology>
    </subcellularLocation>
</comment>
<keyword evidence="6 9" id="KW-1133">Transmembrane helix</keyword>
<dbReference type="GO" id="GO:0016020">
    <property type="term" value="C:membrane"/>
    <property type="evidence" value="ECO:0007669"/>
    <property type="project" value="UniProtKB-SubCell"/>
</dbReference>
<feature type="domain" description="GOLD" evidence="11">
    <location>
        <begin position="35"/>
        <end position="123"/>
    </location>
</feature>
<dbReference type="GO" id="GO:0005737">
    <property type="term" value="C:cytoplasm"/>
    <property type="evidence" value="ECO:0007669"/>
    <property type="project" value="GOC"/>
</dbReference>
<feature type="transmembrane region" description="Helical" evidence="9">
    <location>
        <begin position="184"/>
        <end position="203"/>
    </location>
</feature>
<evidence type="ECO:0000313" key="13">
    <source>
        <dbReference type="Proteomes" id="UP000515788"/>
    </source>
</evidence>
<dbReference type="Pfam" id="PF01105">
    <property type="entry name" value="EMP24_GP25L"/>
    <property type="match status" value="1"/>
</dbReference>
<evidence type="ECO:0000259" key="11">
    <source>
        <dbReference type="PROSITE" id="PS50866"/>
    </source>
</evidence>
<gene>
    <name evidence="12" type="ORF">HG536_0A05580</name>
</gene>
<keyword evidence="3 8" id="KW-0812">Transmembrane</keyword>
<evidence type="ECO:0000256" key="10">
    <source>
        <dbReference type="SAM" id="SignalP"/>
    </source>
</evidence>
<comment type="similarity">
    <text evidence="2 8">Belongs to the EMP24/GP25L family.</text>
</comment>
<dbReference type="PANTHER" id="PTHR22811">
    <property type="entry name" value="TRANSMEMBRANE EMP24 DOMAIN-CONTAINING PROTEIN"/>
    <property type="match status" value="1"/>
</dbReference>
<keyword evidence="5" id="KW-0931">ER-Golgi transport</keyword>
<keyword evidence="13" id="KW-1185">Reference proteome</keyword>
<evidence type="ECO:0000256" key="5">
    <source>
        <dbReference type="ARBA" id="ARBA00022892"/>
    </source>
</evidence>
<evidence type="ECO:0000256" key="2">
    <source>
        <dbReference type="ARBA" id="ARBA00007104"/>
    </source>
</evidence>
<reference evidence="12 13" key="1">
    <citation type="submission" date="2020-06" db="EMBL/GenBank/DDBJ databases">
        <title>The yeast mating-type switching endonuclease HO is a domesticated member of an unorthodox homing genetic element family.</title>
        <authorList>
            <person name="Coughlan A.Y."/>
            <person name="Lombardi L."/>
            <person name="Braun-Galleani S."/>
            <person name="Martos A.R."/>
            <person name="Galeote V."/>
            <person name="Bigey F."/>
            <person name="Dequin S."/>
            <person name="Byrne K.P."/>
            <person name="Wolfe K.H."/>
        </authorList>
    </citation>
    <scope>NUCLEOTIDE SEQUENCE [LARGE SCALE GENOMIC DNA]</scope>
    <source>
        <strain evidence="12 13">CBS764</strain>
    </source>
</reference>
<protein>
    <recommendedName>
        <fullName evidence="11">GOLD domain-containing protein</fullName>
    </recommendedName>
</protein>
<dbReference type="GO" id="GO:0006888">
    <property type="term" value="P:endoplasmic reticulum to Golgi vesicle-mediated transport"/>
    <property type="evidence" value="ECO:0007669"/>
    <property type="project" value="UniProtKB-ARBA"/>
</dbReference>
<dbReference type="AlphaFoldDB" id="A0A7G3ZB57"/>
<evidence type="ECO:0000256" key="4">
    <source>
        <dbReference type="ARBA" id="ARBA00022729"/>
    </source>
</evidence>
<feature type="signal peptide" evidence="10">
    <location>
        <begin position="1"/>
        <end position="22"/>
    </location>
</feature>
<evidence type="ECO:0000313" key="12">
    <source>
        <dbReference type="EMBL" id="QLL30743.1"/>
    </source>
</evidence>
<dbReference type="KEGG" id="tgb:HG536_0A05580"/>
<keyword evidence="5" id="KW-0813">Transport</keyword>
<feature type="chain" id="PRO_5029009947" description="GOLD domain-containing protein" evidence="10">
    <location>
        <begin position="23"/>
        <end position="213"/>
    </location>
</feature>
<dbReference type="Proteomes" id="UP000515788">
    <property type="component" value="Chromosome 1"/>
</dbReference>
<evidence type="ECO:0000256" key="8">
    <source>
        <dbReference type="RuleBase" id="RU003827"/>
    </source>
</evidence>
<dbReference type="EMBL" id="CP059246">
    <property type="protein sequence ID" value="QLL30743.1"/>
    <property type="molecule type" value="Genomic_DNA"/>
</dbReference>
<organism evidence="12 13">
    <name type="scientific">Torulaspora globosa</name>
    <dbReference type="NCBI Taxonomy" id="48254"/>
    <lineage>
        <taxon>Eukaryota</taxon>
        <taxon>Fungi</taxon>
        <taxon>Dikarya</taxon>
        <taxon>Ascomycota</taxon>
        <taxon>Saccharomycotina</taxon>
        <taxon>Saccharomycetes</taxon>
        <taxon>Saccharomycetales</taxon>
        <taxon>Saccharomycetaceae</taxon>
        <taxon>Torulaspora</taxon>
    </lineage>
</organism>
<evidence type="ECO:0000256" key="9">
    <source>
        <dbReference type="SAM" id="Phobius"/>
    </source>
</evidence>
<evidence type="ECO:0000256" key="7">
    <source>
        <dbReference type="ARBA" id="ARBA00023136"/>
    </source>
</evidence>
<evidence type="ECO:0000256" key="1">
    <source>
        <dbReference type="ARBA" id="ARBA00004479"/>
    </source>
</evidence>
<evidence type="ECO:0000256" key="6">
    <source>
        <dbReference type="ARBA" id="ARBA00022989"/>
    </source>
</evidence>
<name>A0A7G3ZB57_9SACH</name>